<protein>
    <submittedName>
        <fullName evidence="1">Uncharacterized protein</fullName>
    </submittedName>
</protein>
<dbReference type="InParanoid" id="D3B4M0"/>
<proteinExistence type="predicted"/>
<dbReference type="EMBL" id="ADBJ01000010">
    <property type="protein sequence ID" value="EFA84268.1"/>
    <property type="molecule type" value="Genomic_DNA"/>
</dbReference>
<name>D3B4M0_HETP5</name>
<gene>
    <name evidence="1" type="ORF">PPL_03345</name>
</gene>
<comment type="caution">
    <text evidence="1">The sequence shown here is derived from an EMBL/GenBank/DDBJ whole genome shotgun (WGS) entry which is preliminary data.</text>
</comment>
<evidence type="ECO:0000313" key="1">
    <source>
        <dbReference type="EMBL" id="EFA84268.1"/>
    </source>
</evidence>
<reference evidence="1 2" key="1">
    <citation type="journal article" date="2011" name="Genome Res.">
        <title>Phylogeny-wide analysis of social amoeba genomes highlights ancient origins for complex intercellular communication.</title>
        <authorList>
            <person name="Heidel A.J."/>
            <person name="Lawal H.M."/>
            <person name="Felder M."/>
            <person name="Schilde C."/>
            <person name="Helps N.R."/>
            <person name="Tunggal B."/>
            <person name="Rivero F."/>
            <person name="John U."/>
            <person name="Schleicher M."/>
            <person name="Eichinger L."/>
            <person name="Platzer M."/>
            <person name="Noegel A.A."/>
            <person name="Schaap P."/>
            <person name="Gloeckner G."/>
        </authorList>
    </citation>
    <scope>NUCLEOTIDE SEQUENCE [LARGE SCALE GENOMIC DNA]</scope>
    <source>
        <strain evidence="2">ATCC 26659 / Pp 5 / PN500</strain>
    </source>
</reference>
<dbReference type="AlphaFoldDB" id="D3B4M0"/>
<accession>D3B4M0</accession>
<dbReference type="Proteomes" id="UP000001396">
    <property type="component" value="Unassembled WGS sequence"/>
</dbReference>
<evidence type="ECO:0000313" key="2">
    <source>
        <dbReference type="Proteomes" id="UP000001396"/>
    </source>
</evidence>
<sequence length="33" mass="3719">MPEGYINQLCSSSKPSIPNDINVQYKYSKTLLS</sequence>
<organism evidence="1 2">
    <name type="scientific">Heterostelium pallidum (strain ATCC 26659 / Pp 5 / PN500)</name>
    <name type="common">Cellular slime mold</name>
    <name type="synonym">Polysphondylium pallidum</name>
    <dbReference type="NCBI Taxonomy" id="670386"/>
    <lineage>
        <taxon>Eukaryota</taxon>
        <taxon>Amoebozoa</taxon>
        <taxon>Evosea</taxon>
        <taxon>Eumycetozoa</taxon>
        <taxon>Dictyostelia</taxon>
        <taxon>Acytosteliales</taxon>
        <taxon>Acytosteliaceae</taxon>
        <taxon>Heterostelium</taxon>
    </lineage>
</organism>
<dbReference type="GeneID" id="31358867"/>
<keyword evidence="2" id="KW-1185">Reference proteome</keyword>
<dbReference type="RefSeq" id="XP_020436384.1">
    <property type="nucleotide sequence ID" value="XM_020574312.1"/>
</dbReference>